<evidence type="ECO:0008006" key="4">
    <source>
        <dbReference type="Google" id="ProtNLM"/>
    </source>
</evidence>
<keyword evidence="3" id="KW-1185">Reference proteome</keyword>
<dbReference type="Proteomes" id="UP000772434">
    <property type="component" value="Unassembled WGS sequence"/>
</dbReference>
<gene>
    <name evidence="2" type="ORF">BDP27DRAFT_477632</name>
</gene>
<protein>
    <recommendedName>
        <fullName evidence="4">Secreted protein</fullName>
    </recommendedName>
</protein>
<name>A0A9P5QA99_9AGAR</name>
<evidence type="ECO:0000313" key="2">
    <source>
        <dbReference type="EMBL" id="KAF9077578.1"/>
    </source>
</evidence>
<proteinExistence type="predicted"/>
<dbReference type="AlphaFoldDB" id="A0A9P5QA99"/>
<feature type="signal peptide" evidence="1">
    <location>
        <begin position="1"/>
        <end position="22"/>
    </location>
</feature>
<keyword evidence="1" id="KW-0732">Signal</keyword>
<accession>A0A9P5QA99</accession>
<sequence>MFIGSSAFLSQCWSITCTPLRALLLSGLVFVDRREKTSIGQTSSIYFYIQPCDIPVVFLLYDPPFWSGAFFIAIFSVSHGVWNGAVSISKCLVGSLNAS</sequence>
<evidence type="ECO:0000313" key="3">
    <source>
        <dbReference type="Proteomes" id="UP000772434"/>
    </source>
</evidence>
<evidence type="ECO:0000256" key="1">
    <source>
        <dbReference type="SAM" id="SignalP"/>
    </source>
</evidence>
<reference evidence="2" key="1">
    <citation type="submission" date="2020-11" db="EMBL/GenBank/DDBJ databases">
        <authorList>
            <consortium name="DOE Joint Genome Institute"/>
            <person name="Ahrendt S."/>
            <person name="Riley R."/>
            <person name="Andreopoulos W."/>
            <person name="Labutti K."/>
            <person name="Pangilinan J."/>
            <person name="Ruiz-Duenas F.J."/>
            <person name="Barrasa J.M."/>
            <person name="Sanchez-Garcia M."/>
            <person name="Camarero S."/>
            <person name="Miyauchi S."/>
            <person name="Serrano A."/>
            <person name="Linde D."/>
            <person name="Babiker R."/>
            <person name="Drula E."/>
            <person name="Ayuso-Fernandez I."/>
            <person name="Pacheco R."/>
            <person name="Padilla G."/>
            <person name="Ferreira P."/>
            <person name="Barriuso J."/>
            <person name="Kellner H."/>
            <person name="Castanera R."/>
            <person name="Alfaro M."/>
            <person name="Ramirez L."/>
            <person name="Pisabarro A.G."/>
            <person name="Kuo A."/>
            <person name="Tritt A."/>
            <person name="Lipzen A."/>
            <person name="He G."/>
            <person name="Yan M."/>
            <person name="Ng V."/>
            <person name="Cullen D."/>
            <person name="Martin F."/>
            <person name="Rosso M.-N."/>
            <person name="Henrissat B."/>
            <person name="Hibbett D."/>
            <person name="Martinez A.T."/>
            <person name="Grigoriev I.V."/>
        </authorList>
    </citation>
    <scope>NUCLEOTIDE SEQUENCE</scope>
    <source>
        <strain evidence="2">AH 40177</strain>
    </source>
</reference>
<dbReference type="EMBL" id="JADNRY010000003">
    <property type="protein sequence ID" value="KAF9077578.1"/>
    <property type="molecule type" value="Genomic_DNA"/>
</dbReference>
<comment type="caution">
    <text evidence="2">The sequence shown here is derived from an EMBL/GenBank/DDBJ whole genome shotgun (WGS) entry which is preliminary data.</text>
</comment>
<organism evidence="2 3">
    <name type="scientific">Rhodocollybia butyracea</name>
    <dbReference type="NCBI Taxonomy" id="206335"/>
    <lineage>
        <taxon>Eukaryota</taxon>
        <taxon>Fungi</taxon>
        <taxon>Dikarya</taxon>
        <taxon>Basidiomycota</taxon>
        <taxon>Agaricomycotina</taxon>
        <taxon>Agaricomycetes</taxon>
        <taxon>Agaricomycetidae</taxon>
        <taxon>Agaricales</taxon>
        <taxon>Marasmiineae</taxon>
        <taxon>Omphalotaceae</taxon>
        <taxon>Rhodocollybia</taxon>
    </lineage>
</organism>
<feature type="chain" id="PRO_5040471980" description="Secreted protein" evidence="1">
    <location>
        <begin position="23"/>
        <end position="99"/>
    </location>
</feature>